<comment type="caution">
    <text evidence="1">The sequence shown here is derived from an EMBL/GenBank/DDBJ whole genome shotgun (WGS) entry which is preliminary data.</text>
</comment>
<gene>
    <name evidence="1" type="ORF">AK812_SmicGene42488</name>
</gene>
<evidence type="ECO:0000313" key="1">
    <source>
        <dbReference type="EMBL" id="OLP77448.1"/>
    </source>
</evidence>
<proteinExistence type="predicted"/>
<dbReference type="Proteomes" id="UP000186817">
    <property type="component" value="Unassembled WGS sequence"/>
</dbReference>
<protein>
    <submittedName>
        <fullName evidence="1">Uncharacterized protein</fullName>
    </submittedName>
</protein>
<dbReference type="EMBL" id="LSRX01001764">
    <property type="protein sequence ID" value="OLP77448.1"/>
    <property type="molecule type" value="Genomic_DNA"/>
</dbReference>
<dbReference type="OrthoDB" id="477146at2759"/>
<evidence type="ECO:0000313" key="2">
    <source>
        <dbReference type="Proteomes" id="UP000186817"/>
    </source>
</evidence>
<organism evidence="1 2">
    <name type="scientific">Symbiodinium microadriaticum</name>
    <name type="common">Dinoflagellate</name>
    <name type="synonym">Zooxanthella microadriatica</name>
    <dbReference type="NCBI Taxonomy" id="2951"/>
    <lineage>
        <taxon>Eukaryota</taxon>
        <taxon>Sar</taxon>
        <taxon>Alveolata</taxon>
        <taxon>Dinophyceae</taxon>
        <taxon>Suessiales</taxon>
        <taxon>Symbiodiniaceae</taxon>
        <taxon>Symbiodinium</taxon>
    </lineage>
</organism>
<dbReference type="AlphaFoldDB" id="A0A1Q9C3F1"/>
<sequence>MAPPSDAAGSLPLQWNNERLSHVQELRHQHQAVLANFPTTQTLLPEPQDHNTSPALWQLEIHWAATLLRALRSPQRSEIRDLVRQLFSSDFQYDDEYLVYTFPEDKSFDQGPSVWIEDVVASLCGIVVVARTKSRIQNLGGLEECANSLAARYRHRQTALCRLFDAHSTLSHVQVPFSRLLPRADDEAISKRAWEDQLFAVRTLLRHVRQGDRLASHIFVLRHYEDILRQQSSLRDRLPDPTRTHVADDDWVQDFIGAVYDIMRATSVDQRYRSRPDA</sequence>
<name>A0A1Q9C3F1_SYMMI</name>
<accession>A0A1Q9C3F1</accession>
<keyword evidence="2" id="KW-1185">Reference proteome</keyword>
<reference evidence="1 2" key="1">
    <citation type="submission" date="2016-02" db="EMBL/GenBank/DDBJ databases">
        <title>Genome analysis of coral dinoflagellate symbionts highlights evolutionary adaptations to a symbiotic lifestyle.</title>
        <authorList>
            <person name="Aranda M."/>
            <person name="Li Y."/>
            <person name="Liew Y.J."/>
            <person name="Baumgarten S."/>
            <person name="Simakov O."/>
            <person name="Wilson M."/>
            <person name="Piel J."/>
            <person name="Ashoor H."/>
            <person name="Bougouffa S."/>
            <person name="Bajic V.B."/>
            <person name="Ryu T."/>
            <person name="Ravasi T."/>
            <person name="Bayer T."/>
            <person name="Micklem G."/>
            <person name="Kim H."/>
            <person name="Bhak J."/>
            <person name="Lajeunesse T.C."/>
            <person name="Voolstra C.R."/>
        </authorList>
    </citation>
    <scope>NUCLEOTIDE SEQUENCE [LARGE SCALE GENOMIC DNA]</scope>
    <source>
        <strain evidence="1 2">CCMP2467</strain>
    </source>
</reference>